<dbReference type="AlphaFoldDB" id="A0A5B7K4M3"/>
<proteinExistence type="predicted"/>
<feature type="compositionally biased region" description="Basic and acidic residues" evidence="1">
    <location>
        <begin position="10"/>
        <end position="22"/>
    </location>
</feature>
<organism evidence="2 3">
    <name type="scientific">Portunus trituberculatus</name>
    <name type="common">Swimming crab</name>
    <name type="synonym">Neptunus trituberculatus</name>
    <dbReference type="NCBI Taxonomy" id="210409"/>
    <lineage>
        <taxon>Eukaryota</taxon>
        <taxon>Metazoa</taxon>
        <taxon>Ecdysozoa</taxon>
        <taxon>Arthropoda</taxon>
        <taxon>Crustacea</taxon>
        <taxon>Multicrustacea</taxon>
        <taxon>Malacostraca</taxon>
        <taxon>Eumalacostraca</taxon>
        <taxon>Eucarida</taxon>
        <taxon>Decapoda</taxon>
        <taxon>Pleocyemata</taxon>
        <taxon>Brachyura</taxon>
        <taxon>Eubrachyura</taxon>
        <taxon>Portunoidea</taxon>
        <taxon>Portunidae</taxon>
        <taxon>Portuninae</taxon>
        <taxon>Portunus</taxon>
    </lineage>
</organism>
<comment type="caution">
    <text evidence="2">The sequence shown here is derived from an EMBL/GenBank/DDBJ whole genome shotgun (WGS) entry which is preliminary data.</text>
</comment>
<feature type="region of interest" description="Disordered" evidence="1">
    <location>
        <begin position="1"/>
        <end position="22"/>
    </location>
</feature>
<name>A0A5B7K4M3_PORTR</name>
<protein>
    <submittedName>
        <fullName evidence="2">Uncharacterized protein</fullName>
    </submittedName>
</protein>
<gene>
    <name evidence="2" type="ORF">E2C01_097512</name>
</gene>
<dbReference type="Proteomes" id="UP000324222">
    <property type="component" value="Unassembled WGS sequence"/>
</dbReference>
<evidence type="ECO:0000313" key="3">
    <source>
        <dbReference type="Proteomes" id="UP000324222"/>
    </source>
</evidence>
<evidence type="ECO:0000313" key="2">
    <source>
        <dbReference type="EMBL" id="MPD01960.1"/>
    </source>
</evidence>
<accession>A0A5B7K4M3</accession>
<sequence length="72" mass="8101">MADSSAVKTEATEGRLRDRYKEGKTTLNPTLAIGKTVSVKPTPEHRRLAPEVERPETSIHEKAIVRLKYEGR</sequence>
<evidence type="ECO:0000256" key="1">
    <source>
        <dbReference type="SAM" id="MobiDB-lite"/>
    </source>
</evidence>
<reference evidence="2 3" key="1">
    <citation type="submission" date="2019-05" db="EMBL/GenBank/DDBJ databases">
        <title>Another draft genome of Portunus trituberculatus and its Hox gene families provides insights of decapod evolution.</title>
        <authorList>
            <person name="Jeong J.-H."/>
            <person name="Song I."/>
            <person name="Kim S."/>
            <person name="Choi T."/>
            <person name="Kim D."/>
            <person name="Ryu S."/>
            <person name="Kim W."/>
        </authorList>
    </citation>
    <scope>NUCLEOTIDE SEQUENCE [LARGE SCALE GENOMIC DNA]</scope>
    <source>
        <tissue evidence="2">Muscle</tissue>
    </source>
</reference>
<keyword evidence="3" id="KW-1185">Reference proteome</keyword>
<dbReference type="EMBL" id="VSRR010129359">
    <property type="protein sequence ID" value="MPD01960.1"/>
    <property type="molecule type" value="Genomic_DNA"/>
</dbReference>